<dbReference type="AlphaFoldDB" id="A0ABD1LRU1"/>
<evidence type="ECO:0000313" key="2">
    <source>
        <dbReference type="EMBL" id="KAL2326237.1"/>
    </source>
</evidence>
<dbReference type="EMBL" id="JBGMDY010000008">
    <property type="protein sequence ID" value="KAL2326237.1"/>
    <property type="molecule type" value="Genomic_DNA"/>
</dbReference>
<organism evidence="2 3">
    <name type="scientific">Flemingia macrophylla</name>
    <dbReference type="NCBI Taxonomy" id="520843"/>
    <lineage>
        <taxon>Eukaryota</taxon>
        <taxon>Viridiplantae</taxon>
        <taxon>Streptophyta</taxon>
        <taxon>Embryophyta</taxon>
        <taxon>Tracheophyta</taxon>
        <taxon>Spermatophyta</taxon>
        <taxon>Magnoliopsida</taxon>
        <taxon>eudicotyledons</taxon>
        <taxon>Gunneridae</taxon>
        <taxon>Pentapetalae</taxon>
        <taxon>rosids</taxon>
        <taxon>fabids</taxon>
        <taxon>Fabales</taxon>
        <taxon>Fabaceae</taxon>
        <taxon>Papilionoideae</taxon>
        <taxon>50 kb inversion clade</taxon>
        <taxon>NPAAA clade</taxon>
        <taxon>indigoferoid/millettioid clade</taxon>
        <taxon>Phaseoleae</taxon>
        <taxon>Flemingia</taxon>
    </lineage>
</organism>
<comment type="caution">
    <text evidence="2">The sequence shown here is derived from an EMBL/GenBank/DDBJ whole genome shotgun (WGS) entry which is preliminary data.</text>
</comment>
<name>A0ABD1LRU1_9FABA</name>
<reference evidence="2 3" key="1">
    <citation type="submission" date="2024-08" db="EMBL/GenBank/DDBJ databases">
        <title>Insights into the chromosomal genome structure of Flemingia macrophylla.</title>
        <authorList>
            <person name="Ding Y."/>
            <person name="Zhao Y."/>
            <person name="Bi W."/>
            <person name="Wu M."/>
            <person name="Zhao G."/>
            <person name="Gong Y."/>
            <person name="Li W."/>
            <person name="Zhang P."/>
        </authorList>
    </citation>
    <scope>NUCLEOTIDE SEQUENCE [LARGE SCALE GENOMIC DNA]</scope>
    <source>
        <strain evidence="2">DYQJB</strain>
        <tissue evidence="2">Leaf</tissue>
    </source>
</reference>
<evidence type="ECO:0000256" key="1">
    <source>
        <dbReference type="SAM" id="Phobius"/>
    </source>
</evidence>
<feature type="transmembrane region" description="Helical" evidence="1">
    <location>
        <begin position="27"/>
        <end position="50"/>
    </location>
</feature>
<gene>
    <name evidence="2" type="ORF">Fmac_025295</name>
</gene>
<evidence type="ECO:0000313" key="3">
    <source>
        <dbReference type="Proteomes" id="UP001603857"/>
    </source>
</evidence>
<accession>A0ABD1LRU1</accession>
<proteinExistence type="predicted"/>
<keyword evidence="1" id="KW-0472">Membrane</keyword>
<keyword evidence="1" id="KW-1133">Transmembrane helix</keyword>
<sequence length="60" mass="6829">MKMPKLPNLKKILLGEESKVGRSRMMIVLGASGILQKILLKFFLLVFLSICICPFEKFLC</sequence>
<protein>
    <submittedName>
        <fullName evidence="2">Uncharacterized protein</fullName>
    </submittedName>
</protein>
<dbReference type="Proteomes" id="UP001603857">
    <property type="component" value="Unassembled WGS sequence"/>
</dbReference>
<keyword evidence="1" id="KW-0812">Transmembrane</keyword>
<keyword evidence="3" id="KW-1185">Reference proteome</keyword>